<evidence type="ECO:0000256" key="1">
    <source>
        <dbReference type="SAM" id="MobiDB-lite"/>
    </source>
</evidence>
<feature type="region of interest" description="Disordered" evidence="1">
    <location>
        <begin position="1"/>
        <end position="127"/>
    </location>
</feature>
<dbReference type="Proteomes" id="UP000886523">
    <property type="component" value="Unassembled WGS sequence"/>
</dbReference>
<dbReference type="EMBL" id="MU128931">
    <property type="protein sequence ID" value="KAF9517489.1"/>
    <property type="molecule type" value="Genomic_DNA"/>
</dbReference>
<protein>
    <submittedName>
        <fullName evidence="2">Uncharacterized protein</fullName>
    </submittedName>
</protein>
<evidence type="ECO:0000313" key="2">
    <source>
        <dbReference type="EMBL" id="KAF9517489.1"/>
    </source>
</evidence>
<proteinExistence type="predicted"/>
<comment type="caution">
    <text evidence="2">The sequence shown here is derived from an EMBL/GenBank/DDBJ whole genome shotgun (WGS) entry which is preliminary data.</text>
</comment>
<accession>A0A9P6B4C8</accession>
<evidence type="ECO:0000313" key="3">
    <source>
        <dbReference type="Proteomes" id="UP000886523"/>
    </source>
</evidence>
<reference evidence="2" key="1">
    <citation type="journal article" date="2020" name="Nat. Commun.">
        <title>Large-scale genome sequencing of mycorrhizal fungi provides insights into the early evolution of symbiotic traits.</title>
        <authorList>
            <person name="Miyauchi S."/>
            <person name="Kiss E."/>
            <person name="Kuo A."/>
            <person name="Drula E."/>
            <person name="Kohler A."/>
            <person name="Sanchez-Garcia M."/>
            <person name="Morin E."/>
            <person name="Andreopoulos B."/>
            <person name="Barry K.W."/>
            <person name="Bonito G."/>
            <person name="Buee M."/>
            <person name="Carver A."/>
            <person name="Chen C."/>
            <person name="Cichocki N."/>
            <person name="Clum A."/>
            <person name="Culley D."/>
            <person name="Crous P.W."/>
            <person name="Fauchery L."/>
            <person name="Girlanda M."/>
            <person name="Hayes R.D."/>
            <person name="Keri Z."/>
            <person name="LaButti K."/>
            <person name="Lipzen A."/>
            <person name="Lombard V."/>
            <person name="Magnuson J."/>
            <person name="Maillard F."/>
            <person name="Murat C."/>
            <person name="Nolan M."/>
            <person name="Ohm R.A."/>
            <person name="Pangilinan J."/>
            <person name="Pereira M.F."/>
            <person name="Perotto S."/>
            <person name="Peter M."/>
            <person name="Pfister S."/>
            <person name="Riley R."/>
            <person name="Sitrit Y."/>
            <person name="Stielow J.B."/>
            <person name="Szollosi G."/>
            <person name="Zifcakova L."/>
            <person name="Stursova M."/>
            <person name="Spatafora J.W."/>
            <person name="Tedersoo L."/>
            <person name="Vaario L.M."/>
            <person name="Yamada A."/>
            <person name="Yan M."/>
            <person name="Wang P."/>
            <person name="Xu J."/>
            <person name="Bruns T."/>
            <person name="Baldrian P."/>
            <person name="Vilgalys R."/>
            <person name="Dunand C."/>
            <person name="Henrissat B."/>
            <person name="Grigoriev I.V."/>
            <person name="Hibbett D."/>
            <person name="Nagy L.G."/>
            <person name="Martin F.M."/>
        </authorList>
    </citation>
    <scope>NUCLEOTIDE SEQUENCE</scope>
    <source>
        <strain evidence="2">UP504</strain>
    </source>
</reference>
<dbReference type="OrthoDB" id="3176633at2759"/>
<keyword evidence="3" id="KW-1185">Reference proteome</keyword>
<sequence length="264" mass="28493">MKASSFFASDVNGRLVLPAPAGPGRTKYGPILVPAVPSVPRLRHDDSETVHLMNPERSLSSNNTCAHKRNASNSSNTSTDDADSSPSDAESDSTRPTTPGSSRSPSPDIIPKQKSPGPSLRLVPRDPFPSDLTISDITAEDCLVFFPDPSASSRAILLMGPAIARHMHLSSGSRRSSLCQTDSSAQSATAKRLRVHPYRISITNKSSAEKDCATLSMMRRQIEQAKQEAAWRTWAKGAPLERQASEVWEQQRQSICGAPITTST</sequence>
<organism evidence="2 3">
    <name type="scientific">Hydnum rufescens UP504</name>
    <dbReference type="NCBI Taxonomy" id="1448309"/>
    <lineage>
        <taxon>Eukaryota</taxon>
        <taxon>Fungi</taxon>
        <taxon>Dikarya</taxon>
        <taxon>Basidiomycota</taxon>
        <taxon>Agaricomycotina</taxon>
        <taxon>Agaricomycetes</taxon>
        <taxon>Cantharellales</taxon>
        <taxon>Hydnaceae</taxon>
        <taxon>Hydnum</taxon>
    </lineage>
</organism>
<feature type="compositionally biased region" description="Low complexity" evidence="1">
    <location>
        <begin position="71"/>
        <end position="107"/>
    </location>
</feature>
<gene>
    <name evidence="2" type="ORF">BS47DRAFT_501605</name>
</gene>
<dbReference type="AlphaFoldDB" id="A0A9P6B4C8"/>
<name>A0A9P6B4C8_9AGAM</name>